<keyword evidence="6" id="KW-0067">ATP-binding</keyword>
<evidence type="ECO:0000256" key="4">
    <source>
        <dbReference type="ARBA" id="ARBA00022801"/>
    </source>
</evidence>
<evidence type="ECO:0000313" key="9">
    <source>
        <dbReference type="Proteomes" id="UP000053695"/>
    </source>
</evidence>
<dbReference type="RefSeq" id="WP_004590283.1">
    <property type="nucleotide sequence ID" value="NZ_APMM01000014.1"/>
</dbReference>
<evidence type="ECO:0000256" key="2">
    <source>
        <dbReference type="ARBA" id="ARBA00022705"/>
    </source>
</evidence>
<dbReference type="PATRIC" id="fig|1069083.5.peg.443"/>
<proteinExistence type="predicted"/>
<keyword evidence="2" id="KW-0235">DNA replication</keyword>
<dbReference type="FunFam" id="2.20.28.10:FF:000003">
    <property type="entry name" value="DNA helicase"/>
    <property type="match status" value="1"/>
</dbReference>
<dbReference type="EC" id="3.6.4.12" evidence="1"/>
<dbReference type="GO" id="GO:0003677">
    <property type="term" value="F:DNA binding"/>
    <property type="evidence" value="ECO:0007669"/>
    <property type="project" value="UniProtKB-KW"/>
</dbReference>
<evidence type="ECO:0000256" key="1">
    <source>
        <dbReference type="ARBA" id="ARBA00012551"/>
    </source>
</evidence>
<reference evidence="8 9" key="1">
    <citation type="journal article" date="2013" name="Genome Announc.">
        <title>Draft Genome Sequence of a Highly Flagellated, Fast-Swimming Archaeon, Methanocaldococcus villosus Strain KIN24-T80 (DSM 22612).</title>
        <authorList>
            <person name="Thennarasu S."/>
            <person name="Polireddy D."/>
            <person name="Antony A."/>
            <person name="Yada M.R."/>
            <person name="Algarawi S."/>
            <person name="Sivakumar N."/>
        </authorList>
    </citation>
    <scope>NUCLEOTIDE SEQUENCE [LARGE SCALE GENOMIC DNA]</scope>
    <source>
        <strain evidence="8 9">KIN24-T80</strain>
    </source>
</reference>
<sequence length="60" mass="6725">MDMKVFICTKCNKLIEVPYGVPKPEKCPHCGAESIYIHRVDSGGRGLGRGMGRRCGRRFL</sequence>
<organism evidence="8 9">
    <name type="scientific">Methanocaldococcus villosus KIN24-T80</name>
    <dbReference type="NCBI Taxonomy" id="1069083"/>
    <lineage>
        <taxon>Archaea</taxon>
        <taxon>Methanobacteriati</taxon>
        <taxon>Methanobacteriota</taxon>
        <taxon>Methanomada group</taxon>
        <taxon>Methanococci</taxon>
        <taxon>Methanococcales</taxon>
        <taxon>Methanocaldococcaceae</taxon>
        <taxon>Methanocaldococcus</taxon>
    </lineage>
</organism>
<evidence type="ECO:0000256" key="7">
    <source>
        <dbReference type="ARBA" id="ARBA00023125"/>
    </source>
</evidence>
<keyword evidence="9" id="KW-1185">Reference proteome</keyword>
<evidence type="ECO:0000256" key="5">
    <source>
        <dbReference type="ARBA" id="ARBA00022806"/>
    </source>
</evidence>
<protein>
    <recommendedName>
        <fullName evidence="1">DNA helicase</fullName>
        <ecNumber evidence="1">3.6.4.12</ecNumber>
    </recommendedName>
</protein>
<dbReference type="Proteomes" id="UP000053695">
    <property type="component" value="Unassembled WGS sequence"/>
</dbReference>
<name>N6UVW8_9EURY</name>
<dbReference type="AlphaFoldDB" id="N6UVW8"/>
<dbReference type="GO" id="GO:0005524">
    <property type="term" value="F:ATP binding"/>
    <property type="evidence" value="ECO:0007669"/>
    <property type="project" value="UniProtKB-KW"/>
</dbReference>
<dbReference type="OrthoDB" id="129238at2157"/>
<keyword evidence="7" id="KW-0238">DNA-binding</keyword>
<keyword evidence="4" id="KW-0378">Hydrolase</keyword>
<dbReference type="GO" id="GO:0006260">
    <property type="term" value="P:DNA replication"/>
    <property type="evidence" value="ECO:0007669"/>
    <property type="project" value="UniProtKB-KW"/>
</dbReference>
<evidence type="ECO:0000256" key="6">
    <source>
        <dbReference type="ARBA" id="ARBA00022840"/>
    </source>
</evidence>
<evidence type="ECO:0000256" key="3">
    <source>
        <dbReference type="ARBA" id="ARBA00022741"/>
    </source>
</evidence>
<dbReference type="GO" id="GO:0016787">
    <property type="term" value="F:hydrolase activity"/>
    <property type="evidence" value="ECO:0007669"/>
    <property type="project" value="UniProtKB-KW"/>
</dbReference>
<dbReference type="EMBL" id="APMM01000014">
    <property type="protein sequence ID" value="ENN96474.1"/>
    <property type="molecule type" value="Genomic_DNA"/>
</dbReference>
<dbReference type="STRING" id="1069083.GCA_000371805_01199"/>
<dbReference type="GO" id="GO:0003678">
    <property type="term" value="F:DNA helicase activity"/>
    <property type="evidence" value="ECO:0007669"/>
    <property type="project" value="UniProtKB-EC"/>
</dbReference>
<accession>N6UVW8</accession>
<gene>
    <name evidence="8" type="ORF">J422_02255</name>
</gene>
<keyword evidence="3" id="KW-0547">Nucleotide-binding</keyword>
<comment type="caution">
    <text evidence="8">The sequence shown here is derived from an EMBL/GenBank/DDBJ whole genome shotgun (WGS) entry which is preliminary data.</text>
</comment>
<evidence type="ECO:0000313" key="8">
    <source>
        <dbReference type="EMBL" id="ENN96474.1"/>
    </source>
</evidence>
<keyword evidence="5" id="KW-0347">Helicase</keyword>